<dbReference type="EMBL" id="JBHMCA010000053">
    <property type="protein sequence ID" value="MFB9447346.1"/>
    <property type="molecule type" value="Genomic_DNA"/>
</dbReference>
<name>A0ABV5MER5_9ACTN</name>
<evidence type="ECO:0000256" key="1">
    <source>
        <dbReference type="SAM" id="MobiDB-lite"/>
    </source>
</evidence>
<accession>A0ABV5MER5</accession>
<feature type="compositionally biased region" description="Low complexity" evidence="1">
    <location>
        <begin position="71"/>
        <end position="84"/>
    </location>
</feature>
<feature type="compositionally biased region" description="Polar residues" evidence="1">
    <location>
        <begin position="193"/>
        <end position="208"/>
    </location>
</feature>
<organism evidence="2 3">
    <name type="scientific">Dactylosporangium vinaceum</name>
    <dbReference type="NCBI Taxonomy" id="53362"/>
    <lineage>
        <taxon>Bacteria</taxon>
        <taxon>Bacillati</taxon>
        <taxon>Actinomycetota</taxon>
        <taxon>Actinomycetes</taxon>
        <taxon>Micromonosporales</taxon>
        <taxon>Micromonosporaceae</taxon>
        <taxon>Dactylosporangium</taxon>
    </lineage>
</organism>
<reference evidence="2 3" key="1">
    <citation type="submission" date="2024-09" db="EMBL/GenBank/DDBJ databases">
        <authorList>
            <person name="Sun Q."/>
            <person name="Mori K."/>
        </authorList>
    </citation>
    <scope>NUCLEOTIDE SEQUENCE [LARGE SCALE GENOMIC DNA]</scope>
    <source>
        <strain evidence="2 3">JCM 3307</strain>
    </source>
</reference>
<keyword evidence="3" id="KW-1185">Reference proteome</keyword>
<evidence type="ECO:0000313" key="3">
    <source>
        <dbReference type="Proteomes" id="UP001589608"/>
    </source>
</evidence>
<dbReference type="Proteomes" id="UP001589608">
    <property type="component" value="Unassembled WGS sequence"/>
</dbReference>
<feature type="compositionally biased region" description="Basic and acidic residues" evidence="1">
    <location>
        <begin position="85"/>
        <end position="100"/>
    </location>
</feature>
<evidence type="ECO:0000313" key="2">
    <source>
        <dbReference type="EMBL" id="MFB9447346.1"/>
    </source>
</evidence>
<protein>
    <submittedName>
        <fullName evidence="2">Uncharacterized protein</fullName>
    </submittedName>
</protein>
<comment type="caution">
    <text evidence="2">The sequence shown here is derived from an EMBL/GenBank/DDBJ whole genome shotgun (WGS) entry which is preliminary data.</text>
</comment>
<proteinExistence type="predicted"/>
<feature type="region of interest" description="Disordered" evidence="1">
    <location>
        <begin position="37"/>
        <end position="113"/>
    </location>
</feature>
<sequence>MPDIVVSSRLSGMLDMSAKPSTMKLVGVLEAMGMALPDPSRPHRPTGLSITDTRLPVGFNDDEINDHEEALAAGEPEPPRAAVPEQREPEQREPEQRDPIAEVPATPNRGAWARAHTELHPLYRRDRRNNARVRTYSVAYYRSEHALATAAAYDGRPTPVEAARNERIGSHADVMGYRGRHRRVREPVVSARPISNSHVHNRQSPTETHISRRR</sequence>
<feature type="region of interest" description="Disordered" evidence="1">
    <location>
        <begin position="192"/>
        <end position="214"/>
    </location>
</feature>
<gene>
    <name evidence="2" type="ORF">ACFFTR_30000</name>
</gene>
<dbReference type="RefSeq" id="WP_223100778.1">
    <property type="nucleotide sequence ID" value="NZ_CP061913.1"/>
</dbReference>